<comment type="caution">
    <text evidence="2">The sequence shown here is derived from an EMBL/GenBank/DDBJ whole genome shotgun (WGS) entry which is preliminary data.</text>
</comment>
<reference evidence="2" key="2">
    <citation type="submission" date="2021-04" db="EMBL/GenBank/DDBJ databases">
        <authorList>
            <person name="Gilroy R."/>
        </authorList>
    </citation>
    <scope>NUCLEOTIDE SEQUENCE</scope>
    <source>
        <strain evidence="2">CHK169-11906</strain>
    </source>
</reference>
<feature type="chain" id="PRO_5038920391" description="Lipoprotein" evidence="1">
    <location>
        <begin position="21"/>
        <end position="73"/>
    </location>
</feature>
<sequence>MKKVLSLMIVVAAAAMVSCAGNQTKKAEAVEAEAVETVETVEAPACCEKADSCAEACTEAAAAETTTPAEATK</sequence>
<dbReference type="PROSITE" id="PS51257">
    <property type="entry name" value="PROKAR_LIPOPROTEIN"/>
    <property type="match status" value="1"/>
</dbReference>
<feature type="signal peptide" evidence="1">
    <location>
        <begin position="1"/>
        <end position="20"/>
    </location>
</feature>
<name>A0A9D2L462_9BACT</name>
<reference evidence="2" key="1">
    <citation type="journal article" date="2021" name="PeerJ">
        <title>Extensive microbial diversity within the chicken gut microbiome revealed by metagenomics and culture.</title>
        <authorList>
            <person name="Gilroy R."/>
            <person name="Ravi A."/>
            <person name="Getino M."/>
            <person name="Pursley I."/>
            <person name="Horton D.L."/>
            <person name="Alikhan N.F."/>
            <person name="Baker D."/>
            <person name="Gharbi K."/>
            <person name="Hall N."/>
            <person name="Watson M."/>
            <person name="Adriaenssens E.M."/>
            <person name="Foster-Nyarko E."/>
            <person name="Jarju S."/>
            <person name="Secka A."/>
            <person name="Antonio M."/>
            <person name="Oren A."/>
            <person name="Chaudhuri R.R."/>
            <person name="La Ragione R."/>
            <person name="Hildebrand F."/>
            <person name="Pallen M.J."/>
        </authorList>
    </citation>
    <scope>NUCLEOTIDE SEQUENCE</scope>
    <source>
        <strain evidence="2">CHK169-11906</strain>
    </source>
</reference>
<dbReference type="Proteomes" id="UP000824259">
    <property type="component" value="Unassembled WGS sequence"/>
</dbReference>
<gene>
    <name evidence="2" type="ORF">H9779_04935</name>
</gene>
<evidence type="ECO:0000313" key="2">
    <source>
        <dbReference type="EMBL" id="HJA98925.1"/>
    </source>
</evidence>
<dbReference type="AlphaFoldDB" id="A0A9D2L462"/>
<evidence type="ECO:0000313" key="3">
    <source>
        <dbReference type="Proteomes" id="UP000824259"/>
    </source>
</evidence>
<evidence type="ECO:0008006" key="4">
    <source>
        <dbReference type="Google" id="ProtNLM"/>
    </source>
</evidence>
<dbReference type="EMBL" id="DWYR01000013">
    <property type="protein sequence ID" value="HJA98925.1"/>
    <property type="molecule type" value="Genomic_DNA"/>
</dbReference>
<proteinExistence type="predicted"/>
<keyword evidence="1" id="KW-0732">Signal</keyword>
<organism evidence="2 3">
    <name type="scientific">Candidatus Alistipes avicola</name>
    <dbReference type="NCBI Taxonomy" id="2838432"/>
    <lineage>
        <taxon>Bacteria</taxon>
        <taxon>Pseudomonadati</taxon>
        <taxon>Bacteroidota</taxon>
        <taxon>Bacteroidia</taxon>
        <taxon>Bacteroidales</taxon>
        <taxon>Rikenellaceae</taxon>
        <taxon>Alistipes</taxon>
    </lineage>
</organism>
<evidence type="ECO:0000256" key="1">
    <source>
        <dbReference type="SAM" id="SignalP"/>
    </source>
</evidence>
<accession>A0A9D2L462</accession>
<protein>
    <recommendedName>
        <fullName evidence="4">Lipoprotein</fullName>
    </recommendedName>
</protein>